<dbReference type="EMBL" id="LQOW01000014">
    <property type="protein sequence ID" value="ORV61956.1"/>
    <property type="molecule type" value="Genomic_DNA"/>
</dbReference>
<dbReference type="RefSeq" id="WP_085195755.1">
    <property type="nucleotide sequence ID" value="NZ_JACKVI010000014.1"/>
</dbReference>
<comment type="caution">
    <text evidence="4">The sequence shown here is derived from an EMBL/GenBank/DDBJ whole genome shotgun (WGS) entry which is preliminary data.</text>
</comment>
<dbReference type="STRING" id="1260918.AWC06_11280"/>
<keyword evidence="5" id="KW-1185">Reference proteome</keyword>
<protein>
    <recommendedName>
        <fullName evidence="3">Protein-glutamine gamma-glutamyltransferase-like C-terminal domain-containing protein</fullName>
    </recommendedName>
</protein>
<evidence type="ECO:0000313" key="4">
    <source>
        <dbReference type="EMBL" id="ORV61956.1"/>
    </source>
</evidence>
<accession>A0A1X1UYP9</accession>
<evidence type="ECO:0000256" key="2">
    <source>
        <dbReference type="SAM" id="Phobius"/>
    </source>
</evidence>
<evidence type="ECO:0000256" key="1">
    <source>
        <dbReference type="SAM" id="MobiDB-lite"/>
    </source>
</evidence>
<keyword evidence="2" id="KW-0812">Transmembrane</keyword>
<feature type="domain" description="Protein-glutamine gamma-glutamyltransferase-like C-terminal" evidence="3">
    <location>
        <begin position="233"/>
        <end position="302"/>
    </location>
</feature>
<gene>
    <name evidence="4" type="ORF">AWC06_11280</name>
</gene>
<feature type="transmembrane region" description="Helical" evidence="2">
    <location>
        <begin position="97"/>
        <end position="120"/>
    </location>
</feature>
<feature type="transmembrane region" description="Helical" evidence="2">
    <location>
        <begin position="44"/>
        <end position="65"/>
    </location>
</feature>
<dbReference type="Proteomes" id="UP000194000">
    <property type="component" value="Unassembled WGS sequence"/>
</dbReference>
<sequence>MFDRATGRVVVVIVLLILLAASLRGYIPGAPRATPQKPPDNPGSLVYVVVLLGVSLVIVAVALIARLSDPRTRAGSAGGLPDRFSGGAGSGRPGWRVLLIGTAVLVAWLLMVWLLAGLVVQHGIRQGAPTPESPAPTPPSTVPSPPGPPAAGGEGDVLGYLIASAVALAVLIVTGAIVALRRRRVAPPHAVSAGPFVPPPAPGASESLARAAEVGLAEIGDLSREPREAIIACYAAMERELAHVPGAVPQDFDTATEVLARAVEHHALHVDNASQLVNLFAEARFSPHVMNEGHREKAVRVLQLVLAELRSAV</sequence>
<reference evidence="4 5" key="1">
    <citation type="submission" date="2016-01" db="EMBL/GenBank/DDBJ databases">
        <title>The new phylogeny of the genus Mycobacterium.</title>
        <authorList>
            <person name="Tarcisio F."/>
            <person name="Conor M."/>
            <person name="Antonella G."/>
            <person name="Elisabetta G."/>
            <person name="Giulia F.S."/>
            <person name="Sara T."/>
            <person name="Anna F."/>
            <person name="Clotilde B."/>
            <person name="Roberto B."/>
            <person name="Veronica D.S."/>
            <person name="Fabio R."/>
            <person name="Monica P."/>
            <person name="Olivier J."/>
            <person name="Enrico T."/>
            <person name="Nicola S."/>
        </authorList>
    </citation>
    <scope>NUCLEOTIDE SEQUENCE [LARGE SCALE GENOMIC DNA]</scope>
    <source>
        <strain evidence="4 5">DSM 45731</strain>
    </source>
</reference>
<dbReference type="Pfam" id="PF13559">
    <property type="entry name" value="DUF4129"/>
    <property type="match status" value="1"/>
</dbReference>
<proteinExistence type="predicted"/>
<dbReference type="InterPro" id="IPR025403">
    <property type="entry name" value="TgpA-like_C"/>
</dbReference>
<dbReference type="OrthoDB" id="4571933at2"/>
<feature type="region of interest" description="Disordered" evidence="1">
    <location>
        <begin position="127"/>
        <end position="150"/>
    </location>
</feature>
<feature type="transmembrane region" description="Helical" evidence="2">
    <location>
        <begin position="157"/>
        <end position="180"/>
    </location>
</feature>
<organism evidence="4 5">
    <name type="scientific">Mycobacterium fragae</name>
    <dbReference type="NCBI Taxonomy" id="1260918"/>
    <lineage>
        <taxon>Bacteria</taxon>
        <taxon>Bacillati</taxon>
        <taxon>Actinomycetota</taxon>
        <taxon>Actinomycetes</taxon>
        <taxon>Mycobacteriales</taxon>
        <taxon>Mycobacteriaceae</taxon>
        <taxon>Mycobacterium</taxon>
    </lineage>
</organism>
<evidence type="ECO:0000259" key="3">
    <source>
        <dbReference type="Pfam" id="PF13559"/>
    </source>
</evidence>
<dbReference type="AlphaFoldDB" id="A0A1X1UYP9"/>
<feature type="compositionally biased region" description="Pro residues" evidence="1">
    <location>
        <begin position="131"/>
        <end position="149"/>
    </location>
</feature>
<keyword evidence="2" id="KW-1133">Transmembrane helix</keyword>
<name>A0A1X1UYP9_9MYCO</name>
<keyword evidence="2" id="KW-0472">Membrane</keyword>
<evidence type="ECO:0000313" key="5">
    <source>
        <dbReference type="Proteomes" id="UP000194000"/>
    </source>
</evidence>